<dbReference type="PANTHER" id="PTHR46643:SF1">
    <property type="entry name" value="HOMEOBOX PROTEIN GOOSECOID-2"/>
    <property type="match status" value="1"/>
</dbReference>
<dbReference type="PROSITE" id="PS50071">
    <property type="entry name" value="HOMEOBOX_2"/>
    <property type="match status" value="1"/>
</dbReference>
<dbReference type="InterPro" id="IPR001356">
    <property type="entry name" value="HD"/>
</dbReference>
<evidence type="ECO:0000256" key="6">
    <source>
        <dbReference type="PROSITE-ProRule" id="PRU00108"/>
    </source>
</evidence>
<feature type="signal peptide" evidence="8">
    <location>
        <begin position="1"/>
        <end position="16"/>
    </location>
</feature>
<comment type="subcellular location">
    <subcellularLocation>
        <location evidence="1 6 7">Nucleus</location>
    </subcellularLocation>
</comment>
<feature type="DNA-binding region" description="Homeobox" evidence="6">
    <location>
        <begin position="145"/>
        <end position="204"/>
    </location>
</feature>
<dbReference type="Gene3D" id="1.10.10.60">
    <property type="entry name" value="Homeodomain-like"/>
    <property type="match status" value="1"/>
</dbReference>
<evidence type="ECO:0000256" key="8">
    <source>
        <dbReference type="SAM" id="SignalP"/>
    </source>
</evidence>
<keyword evidence="4 6" id="KW-0371">Homeobox</keyword>
<dbReference type="EMBL" id="JBICCN010000095">
    <property type="protein sequence ID" value="KAL3094288.1"/>
    <property type="molecule type" value="Genomic_DNA"/>
</dbReference>
<organism evidence="10 11">
    <name type="scientific">Heterodera schachtii</name>
    <name type="common">Sugarbeet cyst nematode worm</name>
    <name type="synonym">Tylenchus schachtii</name>
    <dbReference type="NCBI Taxonomy" id="97005"/>
    <lineage>
        <taxon>Eukaryota</taxon>
        <taxon>Metazoa</taxon>
        <taxon>Ecdysozoa</taxon>
        <taxon>Nematoda</taxon>
        <taxon>Chromadorea</taxon>
        <taxon>Rhabditida</taxon>
        <taxon>Tylenchina</taxon>
        <taxon>Tylenchomorpha</taxon>
        <taxon>Tylenchoidea</taxon>
        <taxon>Heteroderidae</taxon>
        <taxon>Heteroderinae</taxon>
        <taxon>Heterodera</taxon>
    </lineage>
</organism>
<dbReference type="AlphaFoldDB" id="A0ABD2JUP8"/>
<dbReference type="InterPro" id="IPR009057">
    <property type="entry name" value="Homeodomain-like_sf"/>
</dbReference>
<feature type="domain" description="Homeobox" evidence="9">
    <location>
        <begin position="143"/>
        <end position="203"/>
    </location>
</feature>
<keyword evidence="11" id="KW-1185">Reference proteome</keyword>
<sequence length="211" mass="25228">MAIFCSLWHLLRFNFGGVPPFPRPTFPQHHHQVQAVQQASSEEESQRQLFLLLSLLLFLRFRQLSRRRPPIRRPCLNLVMKNFCRNIRIRYNFASIGMPQANCRTLSFIPIGIFPLPPRDWVVRRRRFGASPTNSLSHFYASNRKRRQRTIFSEEQLHLLEKAFRLTPYPEVNVRERLAERCALRTERVEVWFKNRRAKARKRAKESFKNA</sequence>
<evidence type="ECO:0000313" key="11">
    <source>
        <dbReference type="Proteomes" id="UP001620645"/>
    </source>
</evidence>
<protein>
    <recommendedName>
        <fullName evidence="9">Homeobox domain-containing protein</fullName>
    </recommendedName>
</protein>
<keyword evidence="3 6" id="KW-0238">DNA-binding</keyword>
<dbReference type="PANTHER" id="PTHR46643">
    <property type="entry name" value="HOMEOBOX PROTEIN GOOSECOID-RELATED"/>
    <property type="match status" value="1"/>
</dbReference>
<evidence type="ECO:0000256" key="1">
    <source>
        <dbReference type="ARBA" id="ARBA00004123"/>
    </source>
</evidence>
<keyword evidence="8" id="KW-0732">Signal</keyword>
<evidence type="ECO:0000256" key="7">
    <source>
        <dbReference type="RuleBase" id="RU000682"/>
    </source>
</evidence>
<dbReference type="Pfam" id="PF00046">
    <property type="entry name" value="Homeodomain"/>
    <property type="match status" value="1"/>
</dbReference>
<evidence type="ECO:0000256" key="4">
    <source>
        <dbReference type="ARBA" id="ARBA00023155"/>
    </source>
</evidence>
<comment type="similarity">
    <text evidence="2">Belongs to the paired homeobox family. Bicoid subfamily.</text>
</comment>
<dbReference type="CDD" id="cd00086">
    <property type="entry name" value="homeodomain"/>
    <property type="match status" value="1"/>
</dbReference>
<comment type="caution">
    <text evidence="10">The sequence shown here is derived from an EMBL/GenBank/DDBJ whole genome shotgun (WGS) entry which is preliminary data.</text>
</comment>
<reference evidence="10 11" key="1">
    <citation type="submission" date="2024-10" db="EMBL/GenBank/DDBJ databases">
        <authorList>
            <person name="Kim D."/>
        </authorList>
    </citation>
    <scope>NUCLEOTIDE SEQUENCE [LARGE SCALE GENOMIC DNA]</scope>
    <source>
        <strain evidence="10">Taebaek</strain>
    </source>
</reference>
<evidence type="ECO:0000259" key="9">
    <source>
        <dbReference type="PROSITE" id="PS50071"/>
    </source>
</evidence>
<dbReference type="GO" id="GO:0005634">
    <property type="term" value="C:nucleus"/>
    <property type="evidence" value="ECO:0007669"/>
    <property type="project" value="UniProtKB-SubCell"/>
</dbReference>
<dbReference type="SUPFAM" id="SSF46689">
    <property type="entry name" value="Homeodomain-like"/>
    <property type="match status" value="1"/>
</dbReference>
<dbReference type="InterPro" id="IPR017970">
    <property type="entry name" value="Homeobox_CS"/>
</dbReference>
<proteinExistence type="inferred from homology"/>
<dbReference type="Proteomes" id="UP001620645">
    <property type="component" value="Unassembled WGS sequence"/>
</dbReference>
<dbReference type="InterPro" id="IPR051440">
    <property type="entry name" value="Goosecoid-like_HB"/>
</dbReference>
<keyword evidence="5 6" id="KW-0539">Nucleus</keyword>
<accession>A0ABD2JUP8</accession>
<evidence type="ECO:0000313" key="10">
    <source>
        <dbReference type="EMBL" id="KAL3094288.1"/>
    </source>
</evidence>
<evidence type="ECO:0000256" key="3">
    <source>
        <dbReference type="ARBA" id="ARBA00023125"/>
    </source>
</evidence>
<evidence type="ECO:0000256" key="5">
    <source>
        <dbReference type="ARBA" id="ARBA00023242"/>
    </source>
</evidence>
<feature type="chain" id="PRO_5044890951" description="Homeobox domain-containing protein" evidence="8">
    <location>
        <begin position="17"/>
        <end position="211"/>
    </location>
</feature>
<gene>
    <name evidence="10" type="ORF">niasHS_004044</name>
</gene>
<name>A0ABD2JUP8_HETSC</name>
<dbReference type="GO" id="GO:0003677">
    <property type="term" value="F:DNA binding"/>
    <property type="evidence" value="ECO:0007669"/>
    <property type="project" value="UniProtKB-UniRule"/>
</dbReference>
<dbReference type="SMART" id="SM00389">
    <property type="entry name" value="HOX"/>
    <property type="match status" value="1"/>
</dbReference>
<dbReference type="PROSITE" id="PS00027">
    <property type="entry name" value="HOMEOBOX_1"/>
    <property type="match status" value="1"/>
</dbReference>
<evidence type="ECO:0000256" key="2">
    <source>
        <dbReference type="ARBA" id="ARBA00006503"/>
    </source>
</evidence>